<dbReference type="STRING" id="760192.Halhy_3583"/>
<dbReference type="InterPro" id="IPR036108">
    <property type="entry name" value="4pyrrol_syn_uPrphyn_synt_sf"/>
</dbReference>
<proteinExistence type="predicted"/>
<dbReference type="InterPro" id="IPR003754">
    <property type="entry name" value="4pyrrol_synth_uPrphyn_synth"/>
</dbReference>
<dbReference type="PANTHER" id="PTHR12390">
    <property type="entry name" value="UROPORPHYRINOGEN III SYNTHASE"/>
    <property type="match status" value="1"/>
</dbReference>
<dbReference type="OrthoDB" id="1149788at2"/>
<dbReference type="AlphaFoldDB" id="F4KXS6"/>
<evidence type="ECO:0000313" key="3">
    <source>
        <dbReference type="Proteomes" id="UP000008461"/>
    </source>
</evidence>
<protein>
    <submittedName>
        <fullName evidence="2">Uroporphyrinogen III synthase HEM4</fullName>
    </submittedName>
</protein>
<evidence type="ECO:0000313" key="2">
    <source>
        <dbReference type="EMBL" id="AEE51437.1"/>
    </source>
</evidence>
<dbReference type="GO" id="GO:0005829">
    <property type="term" value="C:cytosol"/>
    <property type="evidence" value="ECO:0007669"/>
    <property type="project" value="TreeGrafter"/>
</dbReference>
<reference key="2">
    <citation type="submission" date="2011-04" db="EMBL/GenBank/DDBJ databases">
        <title>Complete sequence of chromosome of Haliscomenobacter hydrossis DSM 1100.</title>
        <authorList>
            <consortium name="US DOE Joint Genome Institute (JGI-PGF)"/>
            <person name="Lucas S."/>
            <person name="Han J."/>
            <person name="Lapidus A."/>
            <person name="Bruce D."/>
            <person name="Goodwin L."/>
            <person name="Pitluck S."/>
            <person name="Peters L."/>
            <person name="Kyrpides N."/>
            <person name="Mavromatis K."/>
            <person name="Ivanova N."/>
            <person name="Ovchinnikova G."/>
            <person name="Pagani I."/>
            <person name="Daligault H."/>
            <person name="Detter J.C."/>
            <person name="Han C."/>
            <person name="Land M."/>
            <person name="Hauser L."/>
            <person name="Markowitz V."/>
            <person name="Cheng J.-F."/>
            <person name="Hugenholtz P."/>
            <person name="Woyke T."/>
            <person name="Wu D."/>
            <person name="Verbarg S."/>
            <person name="Frueling A."/>
            <person name="Brambilla E."/>
            <person name="Klenk H.-P."/>
            <person name="Eisen J.A."/>
        </authorList>
    </citation>
    <scope>NUCLEOTIDE SEQUENCE</scope>
    <source>
        <strain>DSM 1100</strain>
    </source>
</reference>
<dbReference type="CDD" id="cd06578">
    <property type="entry name" value="HemD"/>
    <property type="match status" value="1"/>
</dbReference>
<dbReference type="GO" id="GO:0006780">
    <property type="term" value="P:uroporphyrinogen III biosynthetic process"/>
    <property type="evidence" value="ECO:0007669"/>
    <property type="project" value="InterPro"/>
</dbReference>
<dbReference type="RefSeq" id="WP_013765977.1">
    <property type="nucleotide sequence ID" value="NC_015510.1"/>
</dbReference>
<dbReference type="PANTHER" id="PTHR12390:SF0">
    <property type="entry name" value="UROPORPHYRINOGEN-III SYNTHASE"/>
    <property type="match status" value="1"/>
</dbReference>
<name>F4KXS6_HALH1</name>
<reference evidence="2 3" key="1">
    <citation type="journal article" date="2011" name="Stand. Genomic Sci.">
        <title>Complete genome sequence of Haliscomenobacter hydrossis type strain (O).</title>
        <authorList>
            <consortium name="US DOE Joint Genome Institute (JGI-PGF)"/>
            <person name="Daligault H."/>
            <person name="Lapidus A."/>
            <person name="Zeytun A."/>
            <person name="Nolan M."/>
            <person name="Lucas S."/>
            <person name="Del Rio T.G."/>
            <person name="Tice H."/>
            <person name="Cheng J.F."/>
            <person name="Tapia R."/>
            <person name="Han C."/>
            <person name="Goodwin L."/>
            <person name="Pitluck S."/>
            <person name="Liolios K."/>
            <person name="Pagani I."/>
            <person name="Ivanova N."/>
            <person name="Huntemann M."/>
            <person name="Mavromatis K."/>
            <person name="Mikhailova N."/>
            <person name="Pati A."/>
            <person name="Chen A."/>
            <person name="Palaniappan K."/>
            <person name="Land M."/>
            <person name="Hauser L."/>
            <person name="Brambilla E.M."/>
            <person name="Rohde M."/>
            <person name="Verbarg S."/>
            <person name="Goker M."/>
            <person name="Bristow J."/>
            <person name="Eisen J.A."/>
            <person name="Markowitz V."/>
            <person name="Hugenholtz P."/>
            <person name="Kyrpides N.C."/>
            <person name="Klenk H.P."/>
            <person name="Woyke T."/>
        </authorList>
    </citation>
    <scope>NUCLEOTIDE SEQUENCE [LARGE SCALE GENOMIC DNA]</scope>
    <source>
        <strain evidence="3">ATCC 27775 / DSM 1100 / LMG 10767 / O</strain>
    </source>
</reference>
<dbReference type="SUPFAM" id="SSF69618">
    <property type="entry name" value="HemD-like"/>
    <property type="match status" value="1"/>
</dbReference>
<accession>F4KXS6</accession>
<keyword evidence="3" id="KW-1185">Reference proteome</keyword>
<sequence length="259" mass="30168">MAANGQAKEETFKKVKTILVSQPKPERSPYYELEKRYNLQIDWRPFSHVEGLEAKDFRKQRIRPDEFTAIILSSKNSVDHFFRLCEEMRVKMSPETKYFCLTETIANYLQKFILYRKRKVFVGTRSIEELGAYLKKHKGEKFLLPCSNLGAKEITKFLDDMNLDWKDAIMYHTVSSDLSDLSDVTYDVLVFFSPLCIQSLYDNFPDFKQNDTRIAVYGNLTRQAVEDRGLNVNINAPAPEVPSMTKALENYLQKSNKDI</sequence>
<dbReference type="KEGG" id="hhy:Halhy_3583"/>
<dbReference type="eggNOG" id="COG1587">
    <property type="taxonomic scope" value="Bacteria"/>
</dbReference>
<dbReference type="EMBL" id="CP002691">
    <property type="protein sequence ID" value="AEE51437.1"/>
    <property type="molecule type" value="Genomic_DNA"/>
</dbReference>
<dbReference type="Proteomes" id="UP000008461">
    <property type="component" value="Chromosome"/>
</dbReference>
<organism evidence="2 3">
    <name type="scientific">Haliscomenobacter hydrossis (strain ATCC 27775 / DSM 1100 / LMG 10767 / O)</name>
    <dbReference type="NCBI Taxonomy" id="760192"/>
    <lineage>
        <taxon>Bacteria</taxon>
        <taxon>Pseudomonadati</taxon>
        <taxon>Bacteroidota</taxon>
        <taxon>Saprospiria</taxon>
        <taxon>Saprospirales</taxon>
        <taxon>Haliscomenobacteraceae</taxon>
        <taxon>Haliscomenobacter</taxon>
    </lineage>
</organism>
<dbReference type="Pfam" id="PF02602">
    <property type="entry name" value="HEM4"/>
    <property type="match status" value="1"/>
</dbReference>
<evidence type="ECO:0000259" key="1">
    <source>
        <dbReference type="Pfam" id="PF02602"/>
    </source>
</evidence>
<dbReference type="HOGENOM" id="CLU_076006_0_0_10"/>
<dbReference type="Gene3D" id="3.40.50.10090">
    <property type="match status" value="2"/>
</dbReference>
<gene>
    <name evidence="2" type="ordered locus">Halhy_3583</name>
</gene>
<feature type="domain" description="Tetrapyrrole biosynthesis uroporphyrinogen III synthase" evidence="1">
    <location>
        <begin position="58"/>
        <end position="245"/>
    </location>
</feature>
<dbReference type="GO" id="GO:0004852">
    <property type="term" value="F:uroporphyrinogen-III synthase activity"/>
    <property type="evidence" value="ECO:0007669"/>
    <property type="project" value="InterPro"/>
</dbReference>
<dbReference type="InterPro" id="IPR039793">
    <property type="entry name" value="UROS/Hem4"/>
</dbReference>